<protein>
    <submittedName>
        <fullName evidence="2">Cell division protein FtsA</fullName>
    </submittedName>
</protein>
<dbReference type="CDD" id="cd24004">
    <property type="entry name" value="ASKHA_NBD_PilM-like"/>
    <property type="match status" value="1"/>
</dbReference>
<dbReference type="PANTHER" id="PTHR32432:SF3">
    <property type="entry name" value="ETHANOLAMINE UTILIZATION PROTEIN EUTJ"/>
    <property type="match status" value="1"/>
</dbReference>
<feature type="domain" description="SHS2" evidence="1">
    <location>
        <begin position="5"/>
        <end position="202"/>
    </location>
</feature>
<organism evidence="2 3">
    <name type="scientific">Sediminibacillus albus</name>
    <dbReference type="NCBI Taxonomy" id="407036"/>
    <lineage>
        <taxon>Bacteria</taxon>
        <taxon>Bacillati</taxon>
        <taxon>Bacillota</taxon>
        <taxon>Bacilli</taxon>
        <taxon>Bacillales</taxon>
        <taxon>Bacillaceae</taxon>
        <taxon>Sediminibacillus</taxon>
    </lineage>
</organism>
<name>A0A1G9BXD4_9BACI</name>
<reference evidence="2 3" key="1">
    <citation type="submission" date="2016-10" db="EMBL/GenBank/DDBJ databases">
        <authorList>
            <person name="de Groot N.N."/>
        </authorList>
    </citation>
    <scope>NUCLEOTIDE SEQUENCE [LARGE SCALE GENOMIC DNA]</scope>
    <source>
        <strain evidence="2 3">CGMCC 1.6502</strain>
    </source>
</reference>
<dbReference type="Gene3D" id="3.30.420.40">
    <property type="match status" value="2"/>
</dbReference>
<dbReference type="Proteomes" id="UP000198694">
    <property type="component" value="Unassembled WGS sequence"/>
</dbReference>
<dbReference type="OrthoDB" id="9768127at2"/>
<evidence type="ECO:0000259" key="1">
    <source>
        <dbReference type="SMART" id="SM00842"/>
    </source>
</evidence>
<keyword evidence="3" id="KW-1185">Reference proteome</keyword>
<dbReference type="PANTHER" id="PTHR32432">
    <property type="entry name" value="CELL DIVISION PROTEIN FTSA-RELATED"/>
    <property type="match status" value="1"/>
</dbReference>
<dbReference type="SMART" id="SM00842">
    <property type="entry name" value="FtsA"/>
    <property type="match status" value="1"/>
</dbReference>
<dbReference type="Gene3D" id="3.30.1490.300">
    <property type="match status" value="1"/>
</dbReference>
<accession>A0A1G9BXD4</accession>
<keyword evidence="2" id="KW-0131">Cell cycle</keyword>
<sequence length="710" mass="78657">MNERIFALDIGTRSVIGLILEKIESKYQLVDFYLKEHEERAMLDGQIHDVVSVAQTIEEVKSHLEKLHGELSSVCVAAAGRALKTRRTKISKEIIQQPLMEKEDVLFLELNAVQQAQYELAHEESSSVSSEYYCVGYSVLYYELDEQNIGSLIDQQGKTASVEIIATFLPKVVVESLISALGRAGLEMEALTLEPIAAIDVLIPASMRKLNVALVDIGAGTSDIALTDDGTVTAYGMVPQAGDEITEALSEQYLLDFPQAEQMKRDLIRKQEVQITDILGFEQSVDYKDAVDSITSSIDSLADAICKEIMLLNNKAPKAVMLVGGGSMTPELTERIAARLELPSNRVAIRGIEAIPALHKTDNLPAGPAFVTPIGIAIAAKQNPVHYISVTVNDRAVRLFDMKQLTVGDCLLAAGINIDKLYGLPGMALIVELDGKSLTVPGRYGTAPVIRLNGEIIHVGHPIKHGDTLVIEEGKDGQPAQVTIKDLIGEVPVMHLKYNGNEYTIASDIRVNGKIAAETRQLEDRDKVTVTNVKTIKDFLAHIDKEDVIKEAGQFSIIVNGKKQAIEEFTSSLRKNNQKAQINDYLKNGDNISFISNEKPVLRDILKKLGYDEEYSLTVTFNDEQITMKKDAIKAVRDGKELTIDEFIYPGDQLHIEVLKRTPFIFQDIFRFTTIDLTNAKGNFHIYKNGHPTTFYEELAPHDVITLEWQ</sequence>
<proteinExistence type="predicted"/>
<dbReference type="EMBL" id="FNFL01000006">
    <property type="protein sequence ID" value="SDK44050.1"/>
    <property type="molecule type" value="Genomic_DNA"/>
</dbReference>
<evidence type="ECO:0000313" key="2">
    <source>
        <dbReference type="EMBL" id="SDK44050.1"/>
    </source>
</evidence>
<dbReference type="InterPro" id="IPR050696">
    <property type="entry name" value="FtsA/MreB"/>
</dbReference>
<dbReference type="Pfam" id="PF14450">
    <property type="entry name" value="FtsA"/>
    <property type="match status" value="1"/>
</dbReference>
<dbReference type="SUPFAM" id="SSF53067">
    <property type="entry name" value="Actin-like ATPase domain"/>
    <property type="match status" value="2"/>
</dbReference>
<gene>
    <name evidence="2" type="ORF">SAMN05216243_3184</name>
</gene>
<dbReference type="GO" id="GO:0051301">
    <property type="term" value="P:cell division"/>
    <property type="evidence" value="ECO:0007669"/>
    <property type="project" value="UniProtKB-KW"/>
</dbReference>
<evidence type="ECO:0000313" key="3">
    <source>
        <dbReference type="Proteomes" id="UP000198694"/>
    </source>
</evidence>
<dbReference type="InterPro" id="IPR043129">
    <property type="entry name" value="ATPase_NBD"/>
</dbReference>
<dbReference type="AlphaFoldDB" id="A0A1G9BXD4"/>
<dbReference type="STRING" id="407036.SAMN05216243_3184"/>
<keyword evidence="2" id="KW-0132">Cell division</keyword>
<dbReference type="InterPro" id="IPR003494">
    <property type="entry name" value="SHS2_FtsA"/>
</dbReference>
<dbReference type="RefSeq" id="WP_093216271.1">
    <property type="nucleotide sequence ID" value="NZ_FNFL01000006.1"/>
</dbReference>